<feature type="domain" description="VOC" evidence="1">
    <location>
        <begin position="5"/>
        <end position="129"/>
    </location>
</feature>
<name>A0A1F7YZE9_9BACT</name>
<gene>
    <name evidence="2" type="ORF">A2803_01190</name>
</gene>
<dbReference type="InterPro" id="IPR052164">
    <property type="entry name" value="Anthracycline_SecMetBiosynth"/>
</dbReference>
<dbReference type="PANTHER" id="PTHR33993">
    <property type="entry name" value="GLYOXALASE-RELATED"/>
    <property type="match status" value="1"/>
</dbReference>
<accession>A0A1F7YZE9</accession>
<dbReference type="InterPro" id="IPR029068">
    <property type="entry name" value="Glyas_Bleomycin-R_OHBP_Dase"/>
</dbReference>
<dbReference type="EMBL" id="MGGP01000013">
    <property type="protein sequence ID" value="OGM32657.1"/>
    <property type="molecule type" value="Genomic_DNA"/>
</dbReference>
<comment type="caution">
    <text evidence="2">The sequence shown here is derived from an EMBL/GenBank/DDBJ whole genome shotgun (WGS) entry which is preliminary data.</text>
</comment>
<dbReference type="Proteomes" id="UP000178870">
    <property type="component" value="Unassembled WGS sequence"/>
</dbReference>
<dbReference type="Pfam" id="PF00903">
    <property type="entry name" value="Glyoxalase"/>
    <property type="match status" value="1"/>
</dbReference>
<dbReference type="PROSITE" id="PS51819">
    <property type="entry name" value="VOC"/>
    <property type="match status" value="1"/>
</dbReference>
<evidence type="ECO:0000313" key="2">
    <source>
        <dbReference type="EMBL" id="OGM32657.1"/>
    </source>
</evidence>
<dbReference type="PANTHER" id="PTHR33993:SF2">
    <property type="entry name" value="VOC DOMAIN-CONTAINING PROTEIN"/>
    <property type="match status" value="1"/>
</dbReference>
<sequence length="129" mass="14013">MKSNPVVHFEMPYKDAKRVSKFYKSAFGWGMSDAGPSMGHYVLAITTAVDKKAQRPKNPGAINGGFYQKSKSASPYPSFVISVDDVKKATTMIKKAGGKMLGKPQDIPGVGLWVSFQDSEGNRVSILQP</sequence>
<dbReference type="Gene3D" id="3.10.180.10">
    <property type="entry name" value="2,3-Dihydroxybiphenyl 1,2-Dioxygenase, domain 1"/>
    <property type="match status" value="1"/>
</dbReference>
<evidence type="ECO:0000259" key="1">
    <source>
        <dbReference type="PROSITE" id="PS51819"/>
    </source>
</evidence>
<proteinExistence type="predicted"/>
<dbReference type="SUPFAM" id="SSF54593">
    <property type="entry name" value="Glyoxalase/Bleomycin resistance protein/Dihydroxybiphenyl dioxygenase"/>
    <property type="match status" value="1"/>
</dbReference>
<dbReference type="CDD" id="cd07247">
    <property type="entry name" value="SgaA_N_like"/>
    <property type="match status" value="1"/>
</dbReference>
<protein>
    <recommendedName>
        <fullName evidence="1">VOC domain-containing protein</fullName>
    </recommendedName>
</protein>
<dbReference type="InterPro" id="IPR037523">
    <property type="entry name" value="VOC_core"/>
</dbReference>
<organism evidence="2 3">
    <name type="scientific">Candidatus Woesebacteria bacterium RIFCSPHIGHO2_01_FULL_44_21</name>
    <dbReference type="NCBI Taxonomy" id="1802503"/>
    <lineage>
        <taxon>Bacteria</taxon>
        <taxon>Candidatus Woeseibacteriota</taxon>
    </lineage>
</organism>
<dbReference type="InterPro" id="IPR004360">
    <property type="entry name" value="Glyas_Fos-R_dOase_dom"/>
</dbReference>
<reference evidence="2 3" key="1">
    <citation type="journal article" date="2016" name="Nat. Commun.">
        <title>Thousands of microbial genomes shed light on interconnected biogeochemical processes in an aquifer system.</title>
        <authorList>
            <person name="Anantharaman K."/>
            <person name="Brown C.T."/>
            <person name="Hug L.A."/>
            <person name="Sharon I."/>
            <person name="Castelle C.J."/>
            <person name="Probst A.J."/>
            <person name="Thomas B.C."/>
            <person name="Singh A."/>
            <person name="Wilkins M.J."/>
            <person name="Karaoz U."/>
            <person name="Brodie E.L."/>
            <person name="Williams K.H."/>
            <person name="Hubbard S.S."/>
            <person name="Banfield J.F."/>
        </authorList>
    </citation>
    <scope>NUCLEOTIDE SEQUENCE [LARGE SCALE GENOMIC DNA]</scope>
</reference>
<evidence type="ECO:0000313" key="3">
    <source>
        <dbReference type="Proteomes" id="UP000178870"/>
    </source>
</evidence>
<dbReference type="AlphaFoldDB" id="A0A1F7YZE9"/>